<evidence type="ECO:0000313" key="1">
    <source>
        <dbReference type="EMBL" id="KAK5802706.1"/>
    </source>
</evidence>
<comment type="caution">
    <text evidence="1">The sequence shown here is derived from an EMBL/GenBank/DDBJ whole genome shotgun (WGS) entry which is preliminary data.</text>
</comment>
<dbReference type="EMBL" id="JARKNE010000009">
    <property type="protein sequence ID" value="KAK5802706.1"/>
    <property type="molecule type" value="Genomic_DNA"/>
</dbReference>
<name>A0ABR0NP10_GOSAR</name>
<gene>
    <name evidence="1" type="ORF">PVK06_030323</name>
</gene>
<dbReference type="PANTHER" id="PTHR34676">
    <property type="entry name" value="DUF4219 DOMAIN-CONTAINING PROTEIN-RELATED"/>
    <property type="match status" value="1"/>
</dbReference>
<evidence type="ECO:0000313" key="2">
    <source>
        <dbReference type="Proteomes" id="UP001358586"/>
    </source>
</evidence>
<dbReference type="Pfam" id="PF14223">
    <property type="entry name" value="Retrotran_gag_2"/>
    <property type="match status" value="1"/>
</dbReference>
<keyword evidence="2" id="KW-1185">Reference proteome</keyword>
<dbReference type="PANTHER" id="PTHR34676:SF8">
    <property type="entry name" value="TRANSMEMBRANE PROTEIN"/>
    <property type="match status" value="1"/>
</dbReference>
<accession>A0ABR0NP10</accession>
<sequence>MDGSSISQNLGDKLVPKSKNEWNEEDRRNVQLNAKAMHTLFCALRLDEYSRVSLCSNAKEIYDKLEVTYEGTDQVKTSKVGIFTLNYETFTMKPMEVIKAMSDRFSIIIKEPKSYWKTYSNEEIVWKMLRSLPMSWDAKL</sequence>
<protein>
    <recommendedName>
        <fullName evidence="3">UBN2 domain-containing protein</fullName>
    </recommendedName>
</protein>
<proteinExistence type="predicted"/>
<reference evidence="1 2" key="1">
    <citation type="submission" date="2023-03" db="EMBL/GenBank/DDBJ databases">
        <title>WGS of Gossypium arboreum.</title>
        <authorList>
            <person name="Yu D."/>
        </authorList>
    </citation>
    <scope>NUCLEOTIDE SEQUENCE [LARGE SCALE GENOMIC DNA]</scope>
    <source>
        <tissue evidence="1">Leaf</tissue>
    </source>
</reference>
<dbReference type="Proteomes" id="UP001358586">
    <property type="component" value="Chromosome 9"/>
</dbReference>
<evidence type="ECO:0008006" key="3">
    <source>
        <dbReference type="Google" id="ProtNLM"/>
    </source>
</evidence>
<organism evidence="1 2">
    <name type="scientific">Gossypium arboreum</name>
    <name type="common">Tree cotton</name>
    <name type="synonym">Gossypium nanking</name>
    <dbReference type="NCBI Taxonomy" id="29729"/>
    <lineage>
        <taxon>Eukaryota</taxon>
        <taxon>Viridiplantae</taxon>
        <taxon>Streptophyta</taxon>
        <taxon>Embryophyta</taxon>
        <taxon>Tracheophyta</taxon>
        <taxon>Spermatophyta</taxon>
        <taxon>Magnoliopsida</taxon>
        <taxon>eudicotyledons</taxon>
        <taxon>Gunneridae</taxon>
        <taxon>Pentapetalae</taxon>
        <taxon>rosids</taxon>
        <taxon>malvids</taxon>
        <taxon>Malvales</taxon>
        <taxon>Malvaceae</taxon>
        <taxon>Malvoideae</taxon>
        <taxon>Gossypium</taxon>
    </lineage>
</organism>